<name>A0A0M4DRC0_STRPR</name>
<dbReference type="EMBL" id="CP011340">
    <property type="protein sequence ID" value="ALC20945.1"/>
    <property type="molecule type" value="Genomic_DNA"/>
</dbReference>
<reference evidence="1 2" key="1">
    <citation type="submission" date="2015-08" db="EMBL/GenBank/DDBJ databases">
        <title>Genome sequence of the pristinamycin over-producing bacterium Streptomyces pristinaespiralis HCCB10218.</title>
        <authorList>
            <person name="Tian J."/>
            <person name="Yang J."/>
            <person name="Li L."/>
            <person name="Ruan L."/>
            <person name="Wei W."/>
            <person name="Zheng G."/>
            <person name="Wei Z."/>
            <person name="Yang S."/>
            <person name="Ge M."/>
            <person name="Jiang W."/>
            <person name="Lu Y."/>
        </authorList>
    </citation>
    <scope>NUCLEOTIDE SEQUENCE [LARGE SCALE GENOMIC DNA]</scope>
    <source>
        <strain evidence="1 2">HCCB 10218</strain>
    </source>
</reference>
<accession>A0A0M4DRC0</accession>
<dbReference type="PATRIC" id="fig|38300.4.peg.2784"/>
<dbReference type="Proteomes" id="UP000060513">
    <property type="component" value="Chromosome"/>
</dbReference>
<sequence>MAGRAFSGPAMMSIENSETAASGESGLLVTARVTAPASRAAFVEATRSGEPPDWLMVITRTSASEGRAP</sequence>
<evidence type="ECO:0000313" key="2">
    <source>
        <dbReference type="Proteomes" id="UP000060513"/>
    </source>
</evidence>
<organism evidence="1">
    <name type="scientific">Streptomyces pristinaespiralis</name>
    <dbReference type="NCBI Taxonomy" id="38300"/>
    <lineage>
        <taxon>Bacteria</taxon>
        <taxon>Bacillati</taxon>
        <taxon>Actinomycetota</taxon>
        <taxon>Actinomycetes</taxon>
        <taxon>Kitasatosporales</taxon>
        <taxon>Streptomycetaceae</taxon>
        <taxon>Streptomyces</taxon>
    </lineage>
</organism>
<dbReference type="AlphaFoldDB" id="A0A0M4DRC0"/>
<protein>
    <submittedName>
        <fullName evidence="1">Uncharacterized protein</fullName>
    </submittedName>
</protein>
<gene>
    <name evidence="1" type="ORF">SPRI_2639</name>
</gene>
<proteinExistence type="predicted"/>
<evidence type="ECO:0000313" key="1">
    <source>
        <dbReference type="EMBL" id="ALC20945.1"/>
    </source>
</evidence>
<dbReference type="KEGG" id="spri:SPRI_2639"/>